<keyword evidence="4" id="KW-1185">Reference proteome</keyword>
<feature type="signal peptide" evidence="2">
    <location>
        <begin position="1"/>
        <end position="20"/>
    </location>
</feature>
<accession>A0A7V8NLQ8</accession>
<dbReference type="Gene3D" id="3.30.1330.40">
    <property type="entry name" value="RutC-like"/>
    <property type="match status" value="1"/>
</dbReference>
<keyword evidence="2" id="KW-0732">Signal</keyword>
<dbReference type="GO" id="GO:0005829">
    <property type="term" value="C:cytosol"/>
    <property type="evidence" value="ECO:0007669"/>
    <property type="project" value="TreeGrafter"/>
</dbReference>
<dbReference type="SUPFAM" id="SSF55298">
    <property type="entry name" value="YjgF-like"/>
    <property type="match status" value="1"/>
</dbReference>
<reference evidence="3" key="1">
    <citation type="submission" date="2020-06" db="EMBL/GenBank/DDBJ databases">
        <title>Legume-microbial interactions unlock mineral nutrients during tropical forest succession.</title>
        <authorList>
            <person name="Epihov D.Z."/>
        </authorList>
    </citation>
    <scope>NUCLEOTIDE SEQUENCE [LARGE SCALE GENOMIC DNA]</scope>
    <source>
        <strain evidence="3">Pan2503</strain>
    </source>
</reference>
<dbReference type="EMBL" id="JACDQQ010000145">
    <property type="protein sequence ID" value="MBA0083636.1"/>
    <property type="molecule type" value="Genomic_DNA"/>
</dbReference>
<organism evidence="3 4">
    <name type="scientific">Candidatus Acidiferrum panamense</name>
    <dbReference type="NCBI Taxonomy" id="2741543"/>
    <lineage>
        <taxon>Bacteria</taxon>
        <taxon>Pseudomonadati</taxon>
        <taxon>Acidobacteriota</taxon>
        <taxon>Terriglobia</taxon>
        <taxon>Candidatus Acidiferrales</taxon>
        <taxon>Candidatus Acidiferrum</taxon>
    </lineage>
</organism>
<dbReference type="AlphaFoldDB" id="A0A7V8NLQ8"/>
<dbReference type="GO" id="GO:0019239">
    <property type="term" value="F:deaminase activity"/>
    <property type="evidence" value="ECO:0007669"/>
    <property type="project" value="TreeGrafter"/>
</dbReference>
<dbReference type="Pfam" id="PF01042">
    <property type="entry name" value="Ribonuc_L-PSP"/>
    <property type="match status" value="1"/>
</dbReference>
<sequence>MRFGFLLAASVLSFPSGAQGQIRAITLPRTPAANQELGSSGIDAGNYVYVSGQGPLLPDGGAPANFADQIRQALDNLKSVVQAAGLSTAHIVYVQVYLRNIDRYAKLNSVFADYFPKDPPARAVLG</sequence>
<proteinExistence type="inferred from homology"/>
<dbReference type="InterPro" id="IPR006175">
    <property type="entry name" value="YjgF/YER057c/UK114"/>
</dbReference>
<comment type="similarity">
    <text evidence="1">Belongs to the RutC family.</text>
</comment>
<dbReference type="PANTHER" id="PTHR11803">
    <property type="entry name" value="2-IMINOBUTANOATE/2-IMINOPROPANOATE DEAMINASE RIDA"/>
    <property type="match status" value="1"/>
</dbReference>
<evidence type="ECO:0000256" key="1">
    <source>
        <dbReference type="ARBA" id="ARBA00010552"/>
    </source>
</evidence>
<dbReference type="Proteomes" id="UP000567293">
    <property type="component" value="Unassembled WGS sequence"/>
</dbReference>
<dbReference type="PANTHER" id="PTHR11803:SF58">
    <property type="entry name" value="PROTEIN HMF1-RELATED"/>
    <property type="match status" value="1"/>
</dbReference>
<evidence type="ECO:0000313" key="3">
    <source>
        <dbReference type="EMBL" id="MBA0083636.1"/>
    </source>
</evidence>
<evidence type="ECO:0000313" key="4">
    <source>
        <dbReference type="Proteomes" id="UP000567293"/>
    </source>
</evidence>
<evidence type="ECO:0000256" key="2">
    <source>
        <dbReference type="SAM" id="SignalP"/>
    </source>
</evidence>
<name>A0A7V8NLQ8_9BACT</name>
<feature type="non-terminal residue" evidence="3">
    <location>
        <position position="126"/>
    </location>
</feature>
<feature type="chain" id="PRO_5031432256" evidence="2">
    <location>
        <begin position="21"/>
        <end position="126"/>
    </location>
</feature>
<dbReference type="CDD" id="cd00448">
    <property type="entry name" value="YjgF_YER057c_UK114_family"/>
    <property type="match status" value="1"/>
</dbReference>
<comment type="caution">
    <text evidence="3">The sequence shown here is derived from an EMBL/GenBank/DDBJ whole genome shotgun (WGS) entry which is preliminary data.</text>
</comment>
<dbReference type="InterPro" id="IPR035959">
    <property type="entry name" value="RutC-like_sf"/>
</dbReference>
<gene>
    <name evidence="3" type="ORF">HRJ53_01435</name>
</gene>
<protein>
    <submittedName>
        <fullName evidence="3">RidA family protein</fullName>
    </submittedName>
</protein>